<comment type="similarity">
    <text evidence="1 5">Belongs to the protein sulfotransferase family.</text>
</comment>
<dbReference type="Gene3D" id="3.40.50.300">
    <property type="entry name" value="P-loop containing nucleotide triphosphate hydrolases"/>
    <property type="match status" value="1"/>
</dbReference>
<evidence type="ECO:0000256" key="2">
    <source>
        <dbReference type="ARBA" id="ARBA00013262"/>
    </source>
</evidence>
<keyword evidence="7" id="KW-1185">Reference proteome</keyword>
<dbReference type="EMBL" id="UYYB01024927">
    <property type="protein sequence ID" value="VDM72336.1"/>
    <property type="molecule type" value="Genomic_DNA"/>
</dbReference>
<evidence type="ECO:0000256" key="5">
    <source>
        <dbReference type="RuleBase" id="RU365018"/>
    </source>
</evidence>
<dbReference type="GO" id="GO:0005794">
    <property type="term" value="C:Golgi apparatus"/>
    <property type="evidence" value="ECO:0007669"/>
    <property type="project" value="TreeGrafter"/>
</dbReference>
<reference evidence="6 7" key="1">
    <citation type="submission" date="2018-11" db="EMBL/GenBank/DDBJ databases">
        <authorList>
            <consortium name="Pathogen Informatics"/>
        </authorList>
    </citation>
    <scope>NUCLEOTIDE SEQUENCE [LARGE SCALE GENOMIC DNA]</scope>
</reference>
<dbReference type="Proteomes" id="UP000270094">
    <property type="component" value="Unassembled WGS sequence"/>
</dbReference>
<dbReference type="PANTHER" id="PTHR12788:SF7">
    <property type="entry name" value="PROTEIN-TYROSINE SULFOTRANSFERASE-RELATED"/>
    <property type="match status" value="1"/>
</dbReference>
<dbReference type="SUPFAM" id="SSF52540">
    <property type="entry name" value="P-loop containing nucleoside triphosphate hydrolases"/>
    <property type="match status" value="1"/>
</dbReference>
<evidence type="ECO:0000313" key="6">
    <source>
        <dbReference type="EMBL" id="VDM72336.1"/>
    </source>
</evidence>
<accession>A0A3P7IQJ9</accession>
<proteinExistence type="inferred from homology"/>
<gene>
    <name evidence="6" type="ORF">SVUK_LOCUS7334</name>
</gene>
<comment type="function">
    <text evidence="5">Catalyzes the O-sulfation of tyrosine residues within acidic motifs of polypeptides, using 3'-phosphoadenylyl sulfate (PAPS) as cosubstrate.</text>
</comment>
<sequence>MFRRWNVQLSKMLNFCSNAKGLCLQVYYERLVQRTEDEARRILNFLDVRWTDDVLRHEEKIGSEVKLNPKEFSTSQVKEKVNKKALTSWFGCYSDGVLKDIDKLAPLLRQLGYNTSAREPDYEEFAGKAADFYTNIYKL</sequence>
<keyword evidence="3 5" id="KW-0808">Transferase</keyword>
<dbReference type="GO" id="GO:0008476">
    <property type="term" value="F:protein-tyrosine sulfotransferase activity"/>
    <property type="evidence" value="ECO:0007669"/>
    <property type="project" value="UniProtKB-EC"/>
</dbReference>
<dbReference type="InterPro" id="IPR026634">
    <property type="entry name" value="TPST-like"/>
</dbReference>
<evidence type="ECO:0000313" key="7">
    <source>
        <dbReference type="Proteomes" id="UP000270094"/>
    </source>
</evidence>
<dbReference type="EC" id="2.8.2.20" evidence="2 5"/>
<dbReference type="PANTHER" id="PTHR12788">
    <property type="entry name" value="PROTEIN-TYROSINE SULFOTRANSFERASE 2"/>
    <property type="match status" value="1"/>
</dbReference>
<dbReference type="AlphaFoldDB" id="A0A3P7IQJ9"/>
<evidence type="ECO:0000256" key="3">
    <source>
        <dbReference type="ARBA" id="ARBA00022679"/>
    </source>
</evidence>
<comment type="catalytic activity">
    <reaction evidence="4 5">
        <text>L-tyrosyl-[protein] + 3'-phosphoadenylyl sulfate = O-sulfo-L-tyrosine-[protein] + adenosine 3',5'-bisphosphate + H(+)</text>
        <dbReference type="Rhea" id="RHEA:16801"/>
        <dbReference type="Rhea" id="RHEA-COMP:10136"/>
        <dbReference type="Rhea" id="RHEA-COMP:11688"/>
        <dbReference type="ChEBI" id="CHEBI:15378"/>
        <dbReference type="ChEBI" id="CHEBI:46858"/>
        <dbReference type="ChEBI" id="CHEBI:58339"/>
        <dbReference type="ChEBI" id="CHEBI:58343"/>
        <dbReference type="ChEBI" id="CHEBI:65286"/>
        <dbReference type="EC" id="2.8.2.20"/>
    </reaction>
</comment>
<name>A0A3P7IQJ9_STRVU</name>
<protein>
    <recommendedName>
        <fullName evidence="2 5">Protein-tyrosine sulfotransferase</fullName>
        <ecNumber evidence="2 5">2.8.2.20</ecNumber>
    </recommendedName>
</protein>
<dbReference type="Pfam" id="PF13469">
    <property type="entry name" value="Sulfotransfer_3"/>
    <property type="match status" value="1"/>
</dbReference>
<dbReference type="InterPro" id="IPR027417">
    <property type="entry name" value="P-loop_NTPase"/>
</dbReference>
<evidence type="ECO:0000256" key="1">
    <source>
        <dbReference type="ARBA" id="ARBA00009988"/>
    </source>
</evidence>
<organism evidence="6 7">
    <name type="scientific">Strongylus vulgaris</name>
    <name type="common">Blood worm</name>
    <dbReference type="NCBI Taxonomy" id="40348"/>
    <lineage>
        <taxon>Eukaryota</taxon>
        <taxon>Metazoa</taxon>
        <taxon>Ecdysozoa</taxon>
        <taxon>Nematoda</taxon>
        <taxon>Chromadorea</taxon>
        <taxon>Rhabditida</taxon>
        <taxon>Rhabditina</taxon>
        <taxon>Rhabditomorpha</taxon>
        <taxon>Strongyloidea</taxon>
        <taxon>Strongylidae</taxon>
        <taxon>Strongylus</taxon>
    </lineage>
</organism>
<evidence type="ECO:0000256" key="4">
    <source>
        <dbReference type="ARBA" id="ARBA00048460"/>
    </source>
</evidence>
<dbReference type="OrthoDB" id="545675at2759"/>